<evidence type="ECO:0000259" key="2">
    <source>
        <dbReference type="Pfam" id="PF05229"/>
    </source>
</evidence>
<protein>
    <submittedName>
        <fullName evidence="3">Spore coat protein U domain-containing protein</fullName>
    </submittedName>
</protein>
<feature type="signal peptide" evidence="1">
    <location>
        <begin position="1"/>
        <end position="20"/>
    </location>
</feature>
<name>A0ABW0NIE0_9BURK</name>
<organism evidence="3 4">
    <name type="scientific">Caenimonas terrae</name>
    <dbReference type="NCBI Taxonomy" id="696074"/>
    <lineage>
        <taxon>Bacteria</taxon>
        <taxon>Pseudomonadati</taxon>
        <taxon>Pseudomonadota</taxon>
        <taxon>Betaproteobacteria</taxon>
        <taxon>Burkholderiales</taxon>
        <taxon>Comamonadaceae</taxon>
        <taxon>Caenimonas</taxon>
    </lineage>
</organism>
<evidence type="ECO:0000256" key="1">
    <source>
        <dbReference type="SAM" id="SignalP"/>
    </source>
</evidence>
<keyword evidence="4" id="KW-1185">Reference proteome</keyword>
<feature type="domain" description="Spore coat protein U/FanG" evidence="2">
    <location>
        <begin position="13"/>
        <end position="143"/>
    </location>
</feature>
<dbReference type="InterPro" id="IPR007893">
    <property type="entry name" value="Spore_coat_U/FanG"/>
</dbReference>
<accession>A0ABW0NIE0</accession>
<evidence type="ECO:0000313" key="3">
    <source>
        <dbReference type="EMBL" id="MFC5499318.1"/>
    </source>
</evidence>
<dbReference type="Pfam" id="PF05229">
    <property type="entry name" value="SCPU"/>
    <property type="match status" value="1"/>
</dbReference>
<feature type="chain" id="PRO_5046399631" evidence="1">
    <location>
        <begin position="21"/>
        <end position="146"/>
    </location>
</feature>
<proteinExistence type="predicted"/>
<sequence>MIRCLAAAAMLGSLAVPAMATPQCSVATGAQLLFGTVVVLERTGDKTTDSASSFWINCNSEVIAAPQMYATGARVMQSGTQQLPFKLSLVSPGGGDLPAGSPGTALDFPHNGANQTVTLYGKILVSDFKSLPGGLYSGSVHLTIEY</sequence>
<comment type="caution">
    <text evidence="3">The sequence shown here is derived from an EMBL/GenBank/DDBJ whole genome shotgun (WGS) entry which is preliminary data.</text>
</comment>
<dbReference type="EMBL" id="JBHSMF010000009">
    <property type="protein sequence ID" value="MFC5499318.1"/>
    <property type="molecule type" value="Genomic_DNA"/>
</dbReference>
<dbReference type="RefSeq" id="WP_376851545.1">
    <property type="nucleotide sequence ID" value="NZ_JBHSMF010000009.1"/>
</dbReference>
<keyword evidence="1" id="KW-0732">Signal</keyword>
<keyword evidence="3" id="KW-0167">Capsid protein</keyword>
<evidence type="ECO:0000313" key="4">
    <source>
        <dbReference type="Proteomes" id="UP001596037"/>
    </source>
</evidence>
<reference evidence="4" key="1">
    <citation type="journal article" date="2019" name="Int. J. Syst. Evol. Microbiol.">
        <title>The Global Catalogue of Microorganisms (GCM) 10K type strain sequencing project: providing services to taxonomists for standard genome sequencing and annotation.</title>
        <authorList>
            <consortium name="The Broad Institute Genomics Platform"/>
            <consortium name="The Broad Institute Genome Sequencing Center for Infectious Disease"/>
            <person name="Wu L."/>
            <person name="Ma J."/>
        </authorList>
    </citation>
    <scope>NUCLEOTIDE SEQUENCE [LARGE SCALE GENOMIC DNA]</scope>
    <source>
        <strain evidence="4">CCUG 57401</strain>
    </source>
</reference>
<gene>
    <name evidence="3" type="ORF">ACFPOE_17365</name>
</gene>
<keyword evidence="3" id="KW-0946">Virion</keyword>
<dbReference type="Proteomes" id="UP001596037">
    <property type="component" value="Unassembled WGS sequence"/>
</dbReference>